<sequence length="100" mass="11346">MKITRWTAEIPPSKNILIQLIQAEGLDYSEIEIKSGLKLTNNRTQLREFIQIVSGELIFNLSGTQFALRAGDKLELPPNTLYSYSNLKNESCLFLNSKTI</sequence>
<protein>
    <recommendedName>
        <fullName evidence="3">Cupin 2 conserved barrel domain-containing protein</fullName>
    </recommendedName>
</protein>
<dbReference type="Proteomes" id="UP000012040">
    <property type="component" value="Chromosome"/>
</dbReference>
<accession>M4V721</accession>
<dbReference type="Gene3D" id="2.60.120.10">
    <property type="entry name" value="Jelly Rolls"/>
    <property type="match status" value="1"/>
</dbReference>
<evidence type="ECO:0000313" key="1">
    <source>
        <dbReference type="EMBL" id="AGH94978.1"/>
    </source>
</evidence>
<dbReference type="EMBL" id="CP003537">
    <property type="protein sequence ID" value="AGH94978.1"/>
    <property type="molecule type" value="Genomic_DNA"/>
</dbReference>
<evidence type="ECO:0000313" key="2">
    <source>
        <dbReference type="Proteomes" id="UP000012040"/>
    </source>
</evidence>
<dbReference type="PATRIC" id="fig|1184267.3.peg.767"/>
<dbReference type="InterPro" id="IPR011051">
    <property type="entry name" value="RmlC_Cupin_sf"/>
</dbReference>
<dbReference type="OrthoDB" id="5295742at2"/>
<dbReference type="AlphaFoldDB" id="M4V721"/>
<reference evidence="1 2" key="1">
    <citation type="journal article" date="2013" name="ISME J.">
        <title>By their genes ye shall know them: genomic signatures of predatory bacteria.</title>
        <authorList>
            <person name="Pasternak Z."/>
            <person name="Pietrokovski S."/>
            <person name="Rotem O."/>
            <person name="Gophna U."/>
            <person name="Lurie-Weinberger M.N."/>
            <person name="Jurkevitch E."/>
        </authorList>
    </citation>
    <scope>NUCLEOTIDE SEQUENCE [LARGE SCALE GENOMIC DNA]</scope>
    <source>
        <strain evidence="1 2">JSS</strain>
    </source>
</reference>
<dbReference type="HOGENOM" id="CLU_2285938_0_0_7"/>
<dbReference type="SUPFAM" id="SSF51182">
    <property type="entry name" value="RmlC-like cupins"/>
    <property type="match status" value="1"/>
</dbReference>
<keyword evidence="2" id="KW-1185">Reference proteome</keyword>
<organism evidence="1 2">
    <name type="scientific">Pseudobdellovibrio exovorus JSS</name>
    <dbReference type="NCBI Taxonomy" id="1184267"/>
    <lineage>
        <taxon>Bacteria</taxon>
        <taxon>Pseudomonadati</taxon>
        <taxon>Bdellovibrionota</taxon>
        <taxon>Bdellovibrionia</taxon>
        <taxon>Bdellovibrionales</taxon>
        <taxon>Pseudobdellovibrionaceae</taxon>
        <taxon>Pseudobdellovibrio</taxon>
    </lineage>
</organism>
<dbReference type="eggNOG" id="COG0662">
    <property type="taxonomic scope" value="Bacteria"/>
</dbReference>
<dbReference type="InterPro" id="IPR014710">
    <property type="entry name" value="RmlC-like_jellyroll"/>
</dbReference>
<proteinExistence type="predicted"/>
<gene>
    <name evidence="1" type="ORF">A11Q_758</name>
</gene>
<dbReference type="CDD" id="cd02208">
    <property type="entry name" value="cupin_RmlC-like"/>
    <property type="match status" value="1"/>
</dbReference>
<dbReference type="RefSeq" id="WP_015469468.1">
    <property type="nucleotide sequence ID" value="NC_020813.1"/>
</dbReference>
<evidence type="ECO:0008006" key="3">
    <source>
        <dbReference type="Google" id="ProtNLM"/>
    </source>
</evidence>
<dbReference type="KEGG" id="bex:A11Q_758"/>
<name>M4V721_9BACT</name>